<dbReference type="GeneID" id="54163764"/>
<feature type="domain" description="HAMP" evidence="7">
    <location>
        <begin position="337"/>
        <end position="390"/>
    </location>
</feature>
<dbReference type="Pfam" id="PF00015">
    <property type="entry name" value="MCPsignal"/>
    <property type="match status" value="1"/>
</dbReference>
<comment type="subcellular location">
    <subcellularLocation>
        <location evidence="1">Membrane</location>
    </subcellularLocation>
</comment>
<organism evidence="9 10">
    <name type="scientific">Aliivibrio fischeri (strain ATCC 700601 / ES114)</name>
    <name type="common">Vibrio fischeri</name>
    <dbReference type="NCBI Taxonomy" id="312309"/>
    <lineage>
        <taxon>Bacteria</taxon>
        <taxon>Pseudomonadati</taxon>
        <taxon>Pseudomonadota</taxon>
        <taxon>Gammaproteobacteria</taxon>
        <taxon>Vibrionales</taxon>
        <taxon>Vibrionaceae</taxon>
        <taxon>Aliivibrio</taxon>
    </lineage>
</organism>
<keyword evidence="2 4" id="KW-0807">Transducer</keyword>
<dbReference type="GO" id="GO:0006935">
    <property type="term" value="P:chemotaxis"/>
    <property type="evidence" value="ECO:0007669"/>
    <property type="project" value="UniProtKB-ARBA"/>
</dbReference>
<dbReference type="InterPro" id="IPR010910">
    <property type="entry name" value="Nitrate/nitrite_sensing_bac"/>
</dbReference>
<keyword evidence="10" id="KW-1185">Reference proteome</keyword>
<dbReference type="PROSITE" id="PS50111">
    <property type="entry name" value="CHEMOTAXIS_TRANSDUC_2"/>
    <property type="match status" value="1"/>
</dbReference>
<feature type="domain" description="NIT" evidence="8">
    <location>
        <begin position="53"/>
        <end position="306"/>
    </location>
</feature>
<sequence>MNFIKKLSFKQKILLIITLPIIGMLFFSLDTLYKTVSLRSELQDITSMTDISIEGSLIVHELQKERGSTAGFVSSKGVNFKSEMLEQRKETDSVLNTYLQSLKEKAQSIQKTNIAVYNDMQTIFTQLNQLDTIRNNVDNLTISASNAAKYYTDINRLFLSLSNMIVKTSTERTLTPHLRNYSLFLEIKESAGKERASLNNILSSSGPVPLTLYKTFVALDSTQNAYLATFVEYATSEQVDALNKILSDSISQKVSNIRDMVNAQYVSGKFTVSGSEWYQASTNRINEFKQYEDLLVDDIEKVISRLNSEVNTAIYSSLFIILLILSITIVSSVIISKLLIGQAVQLSQVIETVSKDKDLTIRAKVLSEDELGVSTKYLNEMLAEFHSVLQKMDIGSTQLATSAEESNVVMEVTANNSQHELAQVEEISTAISELSSTSKEVTTNATHAEEEAQSAINNVDIGKQHLENSMSLTRSINDSVQQTASMIEELRANTVNIGEVTNVISSISDQTNLLALNAAIEAARAGEQGRGFAVVADEVRNLAAKTQQSTQHIQEIISKLQYQSEKANNNMIENVTLIQQSVVLAEDVKLSFNDIENSVQAISDINTLVATASQEQYSVTEDIAKNTTRTFDLVNENVSSIHQTQLVSQELAKLADQQKSEIALFKLS</sequence>
<evidence type="ECO:0000259" key="6">
    <source>
        <dbReference type="PROSITE" id="PS50111"/>
    </source>
</evidence>
<dbReference type="Gene3D" id="1.10.287.950">
    <property type="entry name" value="Methyl-accepting chemotaxis protein"/>
    <property type="match status" value="1"/>
</dbReference>
<keyword evidence="5" id="KW-1133">Transmembrane helix</keyword>
<evidence type="ECO:0000256" key="4">
    <source>
        <dbReference type="PROSITE-ProRule" id="PRU00284"/>
    </source>
</evidence>
<dbReference type="eggNOG" id="COG0840">
    <property type="taxonomic scope" value="Bacteria"/>
</dbReference>
<feature type="domain" description="Methyl-accepting transducer" evidence="6">
    <location>
        <begin position="395"/>
        <end position="631"/>
    </location>
</feature>
<feature type="transmembrane region" description="Helical" evidence="5">
    <location>
        <begin position="12"/>
        <end position="33"/>
    </location>
</feature>
<dbReference type="HOGENOM" id="CLU_000445_107_27_6"/>
<reference evidence="9 10" key="2">
    <citation type="journal article" date="2008" name="BMC Genomics">
        <title>Comparative genomics-based investigation of resequencing targets in Vibrio fischeri: focus on point miscalls and artefactual expansions.</title>
        <authorList>
            <person name="Mandel M.J."/>
            <person name="Stabb E.V."/>
            <person name="Ruby E.G."/>
        </authorList>
    </citation>
    <scope>NUCLEOTIDE SEQUENCE [LARGE SCALE GENOMIC DNA]</scope>
    <source>
        <strain evidence="10">ATCC 700601 / ES114</strain>
    </source>
</reference>
<evidence type="ECO:0000256" key="5">
    <source>
        <dbReference type="SAM" id="Phobius"/>
    </source>
</evidence>
<dbReference type="PROSITE" id="PS50906">
    <property type="entry name" value="NIT"/>
    <property type="match status" value="1"/>
</dbReference>
<evidence type="ECO:0000256" key="2">
    <source>
        <dbReference type="ARBA" id="ARBA00023224"/>
    </source>
</evidence>
<dbReference type="EMBL" id="CP000020">
    <property type="protein sequence ID" value="AAW85587.1"/>
    <property type="molecule type" value="Genomic_DNA"/>
</dbReference>
<evidence type="ECO:0000313" key="10">
    <source>
        <dbReference type="Proteomes" id="UP000000537"/>
    </source>
</evidence>
<dbReference type="SUPFAM" id="SSF58104">
    <property type="entry name" value="Methyl-accepting chemotaxis protein (MCP) signaling domain"/>
    <property type="match status" value="1"/>
</dbReference>
<keyword evidence="5" id="KW-0472">Membrane</keyword>
<dbReference type="EnsemblBacteria" id="AAW85587">
    <property type="protein sequence ID" value="AAW85587"/>
    <property type="gene ID" value="VF_1092"/>
</dbReference>
<dbReference type="PANTHER" id="PTHR32089">
    <property type="entry name" value="METHYL-ACCEPTING CHEMOTAXIS PROTEIN MCPB"/>
    <property type="match status" value="1"/>
</dbReference>
<dbReference type="FunFam" id="1.10.287.950:FF:000001">
    <property type="entry name" value="Methyl-accepting chemotaxis sensory transducer"/>
    <property type="match status" value="1"/>
</dbReference>
<evidence type="ECO:0000256" key="1">
    <source>
        <dbReference type="ARBA" id="ARBA00004370"/>
    </source>
</evidence>
<dbReference type="InterPro" id="IPR003660">
    <property type="entry name" value="HAMP_dom"/>
</dbReference>
<dbReference type="GO" id="GO:0007165">
    <property type="term" value="P:signal transduction"/>
    <property type="evidence" value="ECO:0007669"/>
    <property type="project" value="UniProtKB-KW"/>
</dbReference>
<name>Q5E5V9_ALIF1</name>
<dbReference type="CDD" id="cd11386">
    <property type="entry name" value="MCP_signal"/>
    <property type="match status" value="1"/>
</dbReference>
<dbReference type="Proteomes" id="UP000000537">
    <property type="component" value="Chromosome I"/>
</dbReference>
<evidence type="ECO:0000259" key="7">
    <source>
        <dbReference type="PROSITE" id="PS50885"/>
    </source>
</evidence>
<keyword evidence="5" id="KW-0812">Transmembrane</keyword>
<dbReference type="GO" id="GO:0016020">
    <property type="term" value="C:membrane"/>
    <property type="evidence" value="ECO:0007669"/>
    <property type="project" value="UniProtKB-SubCell"/>
</dbReference>
<feature type="transmembrane region" description="Helical" evidence="5">
    <location>
        <begin position="313"/>
        <end position="335"/>
    </location>
</feature>
<comment type="similarity">
    <text evidence="3">Belongs to the methyl-accepting chemotaxis (MCP) protein family.</text>
</comment>
<dbReference type="RefSeq" id="WP_011261723.1">
    <property type="nucleotide sequence ID" value="NC_006840.2"/>
</dbReference>
<gene>
    <name evidence="9" type="ordered locus">VF_1092</name>
</gene>
<dbReference type="InterPro" id="IPR004089">
    <property type="entry name" value="MCPsignal_dom"/>
</dbReference>
<dbReference type="STRING" id="312309.VF_1092"/>
<protein>
    <submittedName>
        <fullName evidence="9">Methyl-accepting chemotaxis protein</fullName>
    </submittedName>
</protein>
<dbReference type="PANTHER" id="PTHR32089:SF33">
    <property type="entry name" value="TOXIN COREGULATED PILUS BIOSYNTHESIS PROTEIN I"/>
    <property type="match status" value="1"/>
</dbReference>
<dbReference type="KEGG" id="vfi:VF_1092"/>
<evidence type="ECO:0000313" key="9">
    <source>
        <dbReference type="EMBL" id="AAW85587.1"/>
    </source>
</evidence>
<dbReference type="SMART" id="SM00283">
    <property type="entry name" value="MA"/>
    <property type="match status" value="1"/>
</dbReference>
<evidence type="ECO:0000259" key="8">
    <source>
        <dbReference type="PROSITE" id="PS50906"/>
    </source>
</evidence>
<accession>Q5E5V9</accession>
<dbReference type="AlphaFoldDB" id="Q5E5V9"/>
<dbReference type="OrthoDB" id="2489132at2"/>
<dbReference type="PROSITE" id="PS50885">
    <property type="entry name" value="HAMP"/>
    <property type="match status" value="1"/>
</dbReference>
<reference evidence="9 10" key="1">
    <citation type="journal article" date="2005" name="Proc. Natl. Acad. Sci. U.S.A.">
        <title>Complete genome sequence of Vibrio fischeri: a symbiotic bacterium with pathogenic congeners.</title>
        <authorList>
            <person name="Ruby E.G."/>
            <person name="Urbanowski M."/>
            <person name="Campbell J."/>
            <person name="Dunn A."/>
            <person name="Faini M."/>
            <person name="Gunsalus R."/>
            <person name="Lostroh P."/>
            <person name="Lupp C."/>
            <person name="McCann J."/>
            <person name="Millikan D."/>
            <person name="Schaefer A."/>
            <person name="Stabb E."/>
            <person name="Stevens A."/>
            <person name="Visick K."/>
            <person name="Whistler C."/>
            <person name="Greenberg E.P."/>
        </authorList>
    </citation>
    <scope>NUCLEOTIDE SEQUENCE [LARGE SCALE GENOMIC DNA]</scope>
    <source>
        <strain evidence="10">ATCC 700601 / ES114</strain>
    </source>
</reference>
<dbReference type="Pfam" id="PF08376">
    <property type="entry name" value="NIT"/>
    <property type="match status" value="1"/>
</dbReference>
<proteinExistence type="inferred from homology"/>
<dbReference type="InterPro" id="IPR013587">
    <property type="entry name" value="Nitrate/nitrite_sensing"/>
</dbReference>
<evidence type="ECO:0000256" key="3">
    <source>
        <dbReference type="ARBA" id="ARBA00029447"/>
    </source>
</evidence>
<dbReference type="PATRIC" id="fig|312309.11.peg.1096"/>